<evidence type="ECO:0000313" key="4">
    <source>
        <dbReference type="Proteomes" id="UP000578112"/>
    </source>
</evidence>
<dbReference type="AlphaFoldDB" id="A0A7W7MTG8"/>
<dbReference type="RefSeq" id="WP_184996771.1">
    <property type="nucleotide sequence ID" value="NZ_BOMK01000021.1"/>
</dbReference>
<proteinExistence type="predicted"/>
<evidence type="ECO:0000256" key="2">
    <source>
        <dbReference type="SAM" id="Phobius"/>
    </source>
</evidence>
<accession>A0A7W7MTG8</accession>
<name>A0A7W7MTG8_9ACTN</name>
<evidence type="ECO:0000313" key="3">
    <source>
        <dbReference type="EMBL" id="MBB4765757.1"/>
    </source>
</evidence>
<gene>
    <name evidence="3" type="ORF">BJ971_006313</name>
</gene>
<dbReference type="Proteomes" id="UP000578112">
    <property type="component" value="Unassembled WGS sequence"/>
</dbReference>
<organism evidence="3 4">
    <name type="scientific">Actinoplanes digitatis</name>
    <dbReference type="NCBI Taxonomy" id="1868"/>
    <lineage>
        <taxon>Bacteria</taxon>
        <taxon>Bacillati</taxon>
        <taxon>Actinomycetota</taxon>
        <taxon>Actinomycetes</taxon>
        <taxon>Micromonosporales</taxon>
        <taxon>Micromonosporaceae</taxon>
        <taxon>Actinoplanes</taxon>
    </lineage>
</organism>
<feature type="transmembrane region" description="Helical" evidence="2">
    <location>
        <begin position="23"/>
        <end position="48"/>
    </location>
</feature>
<comment type="caution">
    <text evidence="3">The sequence shown here is derived from an EMBL/GenBank/DDBJ whole genome shotgun (WGS) entry which is preliminary data.</text>
</comment>
<sequence length="181" mass="19810">MTERARADQGSTMGGLSIHVSKLLLVCLVVATAATGALIVTIVVGLPPSHPPPGPNGMPPPPPSLRPLATFPVVTGLFVLAWLSVVVVFSRDQILRRIRQGQDRPEAAFERIDELFTELRSQLAADRDRELRMLEERIAELTTEYGEQRETDGYLSGLRVATTEDPAAKVHAIRRDRRPGG</sequence>
<evidence type="ECO:0000256" key="1">
    <source>
        <dbReference type="SAM" id="Coils"/>
    </source>
</evidence>
<protein>
    <submittedName>
        <fullName evidence="3">Uncharacterized protein</fullName>
    </submittedName>
</protein>
<keyword evidence="2" id="KW-0472">Membrane</keyword>
<keyword evidence="2" id="KW-1133">Transmembrane helix</keyword>
<keyword evidence="1" id="KW-0175">Coiled coil</keyword>
<feature type="coiled-coil region" evidence="1">
    <location>
        <begin position="124"/>
        <end position="151"/>
    </location>
</feature>
<keyword evidence="2" id="KW-0812">Transmembrane</keyword>
<keyword evidence="4" id="KW-1185">Reference proteome</keyword>
<reference evidence="3 4" key="1">
    <citation type="submission" date="2020-08" db="EMBL/GenBank/DDBJ databases">
        <title>Sequencing the genomes of 1000 actinobacteria strains.</title>
        <authorList>
            <person name="Klenk H.-P."/>
        </authorList>
    </citation>
    <scope>NUCLEOTIDE SEQUENCE [LARGE SCALE GENOMIC DNA]</scope>
    <source>
        <strain evidence="3 4">DSM 43149</strain>
    </source>
</reference>
<feature type="transmembrane region" description="Helical" evidence="2">
    <location>
        <begin position="68"/>
        <end position="89"/>
    </location>
</feature>
<dbReference type="EMBL" id="JACHNH010000001">
    <property type="protein sequence ID" value="MBB4765757.1"/>
    <property type="molecule type" value="Genomic_DNA"/>
</dbReference>